<dbReference type="SUPFAM" id="SSF56104">
    <property type="entry name" value="SAICAR synthase-like"/>
    <property type="match status" value="1"/>
</dbReference>
<dbReference type="EMBL" id="MTKS01000028">
    <property type="protein sequence ID" value="RWX52210.1"/>
    <property type="molecule type" value="Genomic_DNA"/>
</dbReference>
<dbReference type="PANTHER" id="PTHR43700">
    <property type="entry name" value="PHOSPHORIBOSYLAMINOIMIDAZOLE-SUCCINOCARBOXAMIDE SYNTHASE"/>
    <property type="match status" value="1"/>
</dbReference>
<proteinExistence type="inferred from homology"/>
<comment type="similarity">
    <text evidence="2">Belongs to the SAICAR synthetase family.</text>
</comment>
<dbReference type="Pfam" id="PF01259">
    <property type="entry name" value="SAICAR_synt"/>
    <property type="match status" value="1"/>
</dbReference>
<gene>
    <name evidence="10" type="ORF">VU01_10281</name>
</gene>
<dbReference type="GO" id="GO:0006189">
    <property type="term" value="P:'de novo' IMP biosynthetic process"/>
    <property type="evidence" value="ECO:0007669"/>
    <property type="project" value="UniProtKB-UniPathway"/>
</dbReference>
<evidence type="ECO:0000256" key="5">
    <source>
        <dbReference type="ARBA" id="ARBA00022741"/>
    </source>
</evidence>
<dbReference type="Proteomes" id="UP000288892">
    <property type="component" value="Unassembled WGS sequence"/>
</dbReference>
<comment type="caution">
    <text evidence="10">The sequence shown here is derived from an EMBL/GenBank/DDBJ whole genome shotgun (WGS) entry which is preliminary data.</text>
</comment>
<feature type="non-terminal residue" evidence="10">
    <location>
        <position position="1"/>
    </location>
</feature>
<dbReference type="PROSITE" id="PS01057">
    <property type="entry name" value="SAICAR_SYNTHETASE_1"/>
    <property type="match status" value="1"/>
</dbReference>
<accession>A0A444JGH7</accession>
<evidence type="ECO:0000256" key="3">
    <source>
        <dbReference type="ARBA" id="ARBA00012217"/>
    </source>
</evidence>
<dbReference type="InterPro" id="IPR028923">
    <property type="entry name" value="SAICAR_synt/ADE2_N"/>
</dbReference>
<protein>
    <recommendedName>
        <fullName evidence="3">phosphoribosylaminoimidazolesuccinocarboxamide synthase</fullName>
        <ecNumber evidence="3">6.3.2.6</ecNumber>
    </recommendedName>
</protein>
<dbReference type="AlphaFoldDB" id="A0A444JGH7"/>
<reference evidence="10 11" key="1">
    <citation type="submission" date="2017-01" db="EMBL/GenBank/DDBJ databases">
        <title>The cable genome- insights into the physiology and evolution of filamentous bacteria capable of sulfide oxidation via long distance electron transfer.</title>
        <authorList>
            <person name="Schreiber L."/>
            <person name="Bjerg J.T."/>
            <person name="Boggild A."/>
            <person name="Van De Vossenberg J."/>
            <person name="Meysman F."/>
            <person name="Nielsen L.P."/>
            <person name="Schramm A."/>
            <person name="Kjeldsen K.U."/>
        </authorList>
    </citation>
    <scope>NUCLEOTIDE SEQUENCE [LARGE SCALE GENOMIC DNA]</scope>
    <source>
        <strain evidence="10">A5</strain>
    </source>
</reference>
<keyword evidence="6" id="KW-0658">Purine biosynthesis</keyword>
<dbReference type="GO" id="GO:0005524">
    <property type="term" value="F:ATP binding"/>
    <property type="evidence" value="ECO:0007669"/>
    <property type="project" value="UniProtKB-KW"/>
</dbReference>
<evidence type="ECO:0000256" key="8">
    <source>
        <dbReference type="ARBA" id="ARBA00048475"/>
    </source>
</evidence>
<dbReference type="InterPro" id="IPR018236">
    <property type="entry name" value="SAICAR_synthetase_CS"/>
</dbReference>
<dbReference type="CDD" id="cd01414">
    <property type="entry name" value="SAICAR_synt_Sc"/>
    <property type="match status" value="1"/>
</dbReference>
<dbReference type="GO" id="GO:0005737">
    <property type="term" value="C:cytoplasm"/>
    <property type="evidence" value="ECO:0007669"/>
    <property type="project" value="TreeGrafter"/>
</dbReference>
<evidence type="ECO:0000256" key="1">
    <source>
        <dbReference type="ARBA" id="ARBA00004672"/>
    </source>
</evidence>
<evidence type="ECO:0000313" key="11">
    <source>
        <dbReference type="Proteomes" id="UP000288892"/>
    </source>
</evidence>
<dbReference type="UniPathway" id="UPA00074">
    <property type="reaction ID" value="UER00131"/>
</dbReference>
<evidence type="ECO:0000259" key="9">
    <source>
        <dbReference type="Pfam" id="PF01259"/>
    </source>
</evidence>
<organism evidence="10 11">
    <name type="scientific">Candidatus Electrothrix marina</name>
    <dbReference type="NCBI Taxonomy" id="1859130"/>
    <lineage>
        <taxon>Bacteria</taxon>
        <taxon>Pseudomonadati</taxon>
        <taxon>Thermodesulfobacteriota</taxon>
        <taxon>Desulfobulbia</taxon>
        <taxon>Desulfobulbales</taxon>
        <taxon>Desulfobulbaceae</taxon>
        <taxon>Candidatus Electrothrix</taxon>
    </lineage>
</organism>
<evidence type="ECO:0000256" key="7">
    <source>
        <dbReference type="ARBA" id="ARBA00022840"/>
    </source>
</evidence>
<sequence length="308" mass="34957">QACPCNHHRVYTMSNAAIRTDLPELNLLHRGKVRDMYEIPGHEDKLLMIATDRISAYDVVMDDPIADKGKVLTQISLFWFDLLADIVPNHLISADVDQYPEVCHQYQDQLEGRSMLVRRTQVVPIECIVRGYISGSFWSAYKKDTTVCGFALPEGMRESDKFPQPLFTPSTKAEQGLHDENISVAQMEDIIGKDIADKMADISVRLYKKASEYARSKGIIIADTKFELGMVDGELILIDEVLTPDSSRFWPMDEYKPGQGQPSFDKQFLRDYLSSLDWGKQPPPPPLPAEITEKTAARYKEAQERLTL</sequence>
<dbReference type="GO" id="GO:0004639">
    <property type="term" value="F:phosphoribosylaminoimidazolesuccinocarboxamide synthase activity"/>
    <property type="evidence" value="ECO:0007669"/>
    <property type="project" value="UniProtKB-EC"/>
</dbReference>
<name>A0A444JGH7_9BACT</name>
<dbReference type="InterPro" id="IPR001636">
    <property type="entry name" value="SAICAR_synth"/>
</dbReference>
<evidence type="ECO:0000256" key="4">
    <source>
        <dbReference type="ARBA" id="ARBA00022598"/>
    </source>
</evidence>
<keyword evidence="5" id="KW-0547">Nucleotide-binding</keyword>
<dbReference type="Gene3D" id="3.30.200.20">
    <property type="entry name" value="Phosphorylase Kinase, domain 1"/>
    <property type="match status" value="1"/>
</dbReference>
<dbReference type="HAMAP" id="MF_00137">
    <property type="entry name" value="SAICAR_synth"/>
    <property type="match status" value="1"/>
</dbReference>
<dbReference type="PANTHER" id="PTHR43700:SF1">
    <property type="entry name" value="PHOSPHORIBOSYLAMINOIMIDAZOLE-SUCCINOCARBOXAMIDE SYNTHASE"/>
    <property type="match status" value="1"/>
</dbReference>
<dbReference type="FunFam" id="3.30.470.20:FF:000015">
    <property type="entry name" value="Phosphoribosylaminoimidazole-succinocarboxamide synthase"/>
    <property type="match status" value="1"/>
</dbReference>
<dbReference type="Gene3D" id="3.30.470.20">
    <property type="entry name" value="ATP-grasp fold, B domain"/>
    <property type="match status" value="1"/>
</dbReference>
<dbReference type="NCBIfam" id="NF010568">
    <property type="entry name" value="PRK13961.1"/>
    <property type="match status" value="1"/>
</dbReference>
<keyword evidence="7" id="KW-0067">ATP-binding</keyword>
<keyword evidence="11" id="KW-1185">Reference proteome</keyword>
<evidence type="ECO:0000256" key="6">
    <source>
        <dbReference type="ARBA" id="ARBA00022755"/>
    </source>
</evidence>
<evidence type="ECO:0000256" key="2">
    <source>
        <dbReference type="ARBA" id="ARBA00010190"/>
    </source>
</evidence>
<comment type="catalytic activity">
    <reaction evidence="8">
        <text>5-amino-1-(5-phospho-D-ribosyl)imidazole-4-carboxylate + L-aspartate + ATP = (2S)-2-[5-amino-1-(5-phospho-beta-D-ribosyl)imidazole-4-carboxamido]succinate + ADP + phosphate + 2 H(+)</text>
        <dbReference type="Rhea" id="RHEA:22628"/>
        <dbReference type="ChEBI" id="CHEBI:15378"/>
        <dbReference type="ChEBI" id="CHEBI:29991"/>
        <dbReference type="ChEBI" id="CHEBI:30616"/>
        <dbReference type="ChEBI" id="CHEBI:43474"/>
        <dbReference type="ChEBI" id="CHEBI:58443"/>
        <dbReference type="ChEBI" id="CHEBI:77657"/>
        <dbReference type="ChEBI" id="CHEBI:456216"/>
        <dbReference type="EC" id="6.3.2.6"/>
    </reaction>
</comment>
<comment type="pathway">
    <text evidence="1">Purine metabolism; IMP biosynthesis via de novo pathway; 5-amino-1-(5-phospho-D-ribosyl)imidazole-4-carboxamide from 5-amino-1-(5-phospho-D-ribosyl)imidazole-4-carboxylate: step 1/2.</text>
</comment>
<evidence type="ECO:0000313" key="10">
    <source>
        <dbReference type="EMBL" id="RWX52210.1"/>
    </source>
</evidence>
<keyword evidence="4 10" id="KW-0436">Ligase</keyword>
<dbReference type="EC" id="6.3.2.6" evidence="3"/>
<dbReference type="NCBIfam" id="TIGR00081">
    <property type="entry name" value="purC"/>
    <property type="match status" value="1"/>
</dbReference>
<feature type="domain" description="SAICAR synthetase/ADE2 N-terminal" evidence="9">
    <location>
        <begin position="28"/>
        <end position="280"/>
    </location>
</feature>